<gene>
    <name evidence="2" type="ORF">HNQ94_003373</name>
</gene>
<evidence type="ECO:0000256" key="1">
    <source>
        <dbReference type="SAM" id="Phobius"/>
    </source>
</evidence>
<dbReference type="Proteomes" id="UP000581688">
    <property type="component" value="Unassembled WGS sequence"/>
</dbReference>
<keyword evidence="1" id="KW-0472">Membrane</keyword>
<comment type="caution">
    <text evidence="2">The sequence shown here is derived from an EMBL/GenBank/DDBJ whole genome shotgun (WGS) entry which is preliminary data.</text>
</comment>
<keyword evidence="3" id="KW-1185">Reference proteome</keyword>
<dbReference type="EMBL" id="JACHGH010000013">
    <property type="protein sequence ID" value="MBB6454884.1"/>
    <property type="molecule type" value="Genomic_DNA"/>
</dbReference>
<dbReference type="AlphaFoldDB" id="A0A841Q9A8"/>
<dbReference type="RefSeq" id="WP_174497301.1">
    <property type="nucleotide sequence ID" value="NZ_CADDWK010000013.1"/>
</dbReference>
<sequence length="375" mass="42879">MPTSNQNNNLKKSFDRYIGVEPLVKSTDKEKFHDWLQHKKKKPTRHMIPRLATALLVVLLVGAMYLLNQTIEQPNQVENPPVVENIRVPFEKVEEKINQIMSTYTVGMTKEEVTALFGEGIPYEGQSELDGQPYEAIEYQFFGERDGDDLLHPFMDGEEPYINGEIGLNFNIIWYENDRSFAFINYLDEQNEYTRIQFGSDGQIHKDNEFLGNALYQLDATEYFVESIATALGKDAKAVTEEDLLRIEALTLKPSSSVYHANYMEQDHNYFKKMENLTSLAMTDMQLPIEVVVHFKNLTTLTYDNSGVLAKLEELNKLESLEEIILKEIYNQPLDISVLAESNSIRTIKVDDLETVVGVEKLEEAGITVEEIGAE</sequence>
<proteinExistence type="predicted"/>
<reference evidence="2 3" key="1">
    <citation type="submission" date="2020-08" db="EMBL/GenBank/DDBJ databases">
        <title>Genomic Encyclopedia of Type Strains, Phase IV (KMG-IV): sequencing the most valuable type-strain genomes for metagenomic binning, comparative biology and taxonomic classification.</title>
        <authorList>
            <person name="Goeker M."/>
        </authorList>
    </citation>
    <scope>NUCLEOTIDE SEQUENCE [LARGE SCALE GENOMIC DNA]</scope>
    <source>
        <strain evidence="2 3">DSM 19612</strain>
    </source>
</reference>
<organism evidence="2 3">
    <name type="scientific">Salirhabdus euzebyi</name>
    <dbReference type="NCBI Taxonomy" id="394506"/>
    <lineage>
        <taxon>Bacteria</taxon>
        <taxon>Bacillati</taxon>
        <taxon>Bacillota</taxon>
        <taxon>Bacilli</taxon>
        <taxon>Bacillales</taxon>
        <taxon>Bacillaceae</taxon>
        <taxon>Salirhabdus</taxon>
    </lineage>
</organism>
<evidence type="ECO:0000313" key="2">
    <source>
        <dbReference type="EMBL" id="MBB6454884.1"/>
    </source>
</evidence>
<evidence type="ECO:0000313" key="3">
    <source>
        <dbReference type="Proteomes" id="UP000581688"/>
    </source>
</evidence>
<keyword evidence="1" id="KW-1133">Transmembrane helix</keyword>
<keyword evidence="1" id="KW-0812">Transmembrane</keyword>
<accession>A0A841Q9A8</accession>
<feature type="transmembrane region" description="Helical" evidence="1">
    <location>
        <begin position="47"/>
        <end position="67"/>
    </location>
</feature>
<name>A0A841Q9A8_9BACI</name>
<protein>
    <submittedName>
        <fullName evidence="2">Intracellular sulfur oxidation DsrE/DsrF family protein</fullName>
    </submittedName>
</protein>